<dbReference type="PROSITE" id="PS50039">
    <property type="entry name" value="FORK_HEAD_3"/>
    <property type="match status" value="1"/>
</dbReference>
<feature type="compositionally biased region" description="Low complexity" evidence="4">
    <location>
        <begin position="359"/>
        <end position="374"/>
    </location>
</feature>
<protein>
    <recommendedName>
        <fullName evidence="5">Fork-head domain-containing protein</fullName>
    </recommendedName>
</protein>
<dbReference type="PRINTS" id="PR00053">
    <property type="entry name" value="FORKHEAD"/>
</dbReference>
<dbReference type="Gene3D" id="1.10.10.10">
    <property type="entry name" value="Winged helix-like DNA-binding domain superfamily/Winged helix DNA-binding domain"/>
    <property type="match status" value="1"/>
</dbReference>
<dbReference type="GO" id="GO:0000981">
    <property type="term" value="F:DNA-binding transcription factor activity, RNA polymerase II-specific"/>
    <property type="evidence" value="ECO:0007669"/>
    <property type="project" value="TreeGrafter"/>
</dbReference>
<dbReference type="Proteomes" id="UP001383192">
    <property type="component" value="Unassembled WGS sequence"/>
</dbReference>
<name>A0AAW0CF94_9AGAR</name>
<dbReference type="InterPro" id="IPR001766">
    <property type="entry name" value="Fork_head_dom"/>
</dbReference>
<dbReference type="Pfam" id="PF00250">
    <property type="entry name" value="Forkhead"/>
    <property type="match status" value="1"/>
</dbReference>
<gene>
    <name evidence="6" type="ORF">VNI00_010775</name>
</gene>
<dbReference type="GO" id="GO:0009653">
    <property type="term" value="P:anatomical structure morphogenesis"/>
    <property type="evidence" value="ECO:0007669"/>
    <property type="project" value="TreeGrafter"/>
</dbReference>
<keyword evidence="7" id="KW-1185">Reference proteome</keyword>
<dbReference type="InterPro" id="IPR036390">
    <property type="entry name" value="WH_DNA-bd_sf"/>
</dbReference>
<dbReference type="GO" id="GO:0000978">
    <property type="term" value="F:RNA polymerase II cis-regulatory region sequence-specific DNA binding"/>
    <property type="evidence" value="ECO:0007669"/>
    <property type="project" value="TreeGrafter"/>
</dbReference>
<dbReference type="GO" id="GO:0030154">
    <property type="term" value="P:cell differentiation"/>
    <property type="evidence" value="ECO:0007669"/>
    <property type="project" value="TreeGrafter"/>
</dbReference>
<comment type="subcellular location">
    <subcellularLocation>
        <location evidence="3">Nucleus</location>
    </subcellularLocation>
</comment>
<organism evidence="6 7">
    <name type="scientific">Paramarasmius palmivorus</name>
    <dbReference type="NCBI Taxonomy" id="297713"/>
    <lineage>
        <taxon>Eukaryota</taxon>
        <taxon>Fungi</taxon>
        <taxon>Dikarya</taxon>
        <taxon>Basidiomycota</taxon>
        <taxon>Agaricomycotina</taxon>
        <taxon>Agaricomycetes</taxon>
        <taxon>Agaricomycetidae</taxon>
        <taxon>Agaricales</taxon>
        <taxon>Marasmiineae</taxon>
        <taxon>Marasmiaceae</taxon>
        <taxon>Paramarasmius</taxon>
    </lineage>
</organism>
<keyword evidence="2 3" id="KW-0539">Nucleus</keyword>
<dbReference type="InterPro" id="IPR030456">
    <property type="entry name" value="TF_fork_head_CS_2"/>
</dbReference>
<sequence length="383" mass="42793">MNAIFANATPFYLGQSCPEITVTDGVYCGRLDTLVTHADVHASGIHSLSQPYPTIRQVYPENMDPRPQNSDYISTEHNHAQVTSWTNPNRGSYQSLQEDTGVHSDLHPESRLLLPPYRLPNGIDIDEAERLLRQANRLSPQIEVKLSALPEPILGEKHPYSYSTLIQLGIWESPARRLTLQGIYDAILKKFPGYASMGQSWRNSIRHTLSLKKAFVNQGRGRSDVRCGGGYWELDILNLTGNKRDRKRCRKKQSEGFANNTVEPSMVPFEQMPASNPAWILRGNPDIAGCTETLDDATAVRTLQPCFENFDIPQQYKAPDVTPVPDLSSSPMDFPTWSYIPPSVIYTVSSGHLEQSWQPNSSSSNPIPIMNSNMTGYHPSGLP</sequence>
<dbReference type="SUPFAM" id="SSF46785">
    <property type="entry name" value="Winged helix' DNA-binding domain"/>
    <property type="match status" value="1"/>
</dbReference>
<proteinExistence type="predicted"/>
<accession>A0AAW0CF94</accession>
<dbReference type="GO" id="GO:0005634">
    <property type="term" value="C:nucleus"/>
    <property type="evidence" value="ECO:0007669"/>
    <property type="project" value="UniProtKB-SubCell"/>
</dbReference>
<evidence type="ECO:0000256" key="3">
    <source>
        <dbReference type="PROSITE-ProRule" id="PRU00089"/>
    </source>
</evidence>
<evidence type="ECO:0000313" key="6">
    <source>
        <dbReference type="EMBL" id="KAK7037814.1"/>
    </source>
</evidence>
<feature type="DNA-binding region" description="Fork-head" evidence="3">
    <location>
        <begin position="157"/>
        <end position="248"/>
    </location>
</feature>
<evidence type="ECO:0000256" key="2">
    <source>
        <dbReference type="ARBA" id="ARBA00023242"/>
    </source>
</evidence>
<keyword evidence="1 3" id="KW-0238">DNA-binding</keyword>
<evidence type="ECO:0000259" key="5">
    <source>
        <dbReference type="PROSITE" id="PS50039"/>
    </source>
</evidence>
<evidence type="ECO:0000313" key="7">
    <source>
        <dbReference type="Proteomes" id="UP001383192"/>
    </source>
</evidence>
<feature type="domain" description="Fork-head" evidence="5">
    <location>
        <begin position="157"/>
        <end position="248"/>
    </location>
</feature>
<dbReference type="PANTHER" id="PTHR11829">
    <property type="entry name" value="FORKHEAD BOX PROTEIN"/>
    <property type="match status" value="1"/>
</dbReference>
<dbReference type="SMART" id="SM00339">
    <property type="entry name" value="FH"/>
    <property type="match status" value="1"/>
</dbReference>
<dbReference type="InterPro" id="IPR050211">
    <property type="entry name" value="FOX_domain-containing"/>
</dbReference>
<evidence type="ECO:0000256" key="1">
    <source>
        <dbReference type="ARBA" id="ARBA00023125"/>
    </source>
</evidence>
<comment type="caution">
    <text evidence="6">The sequence shown here is derived from an EMBL/GenBank/DDBJ whole genome shotgun (WGS) entry which is preliminary data.</text>
</comment>
<dbReference type="InterPro" id="IPR036388">
    <property type="entry name" value="WH-like_DNA-bd_sf"/>
</dbReference>
<feature type="region of interest" description="Disordered" evidence="4">
    <location>
        <begin position="355"/>
        <end position="383"/>
    </location>
</feature>
<dbReference type="CDD" id="cd00059">
    <property type="entry name" value="FH_FOX"/>
    <property type="match status" value="1"/>
</dbReference>
<dbReference type="EMBL" id="JAYKXP010000044">
    <property type="protein sequence ID" value="KAK7037814.1"/>
    <property type="molecule type" value="Genomic_DNA"/>
</dbReference>
<dbReference type="PROSITE" id="PS00658">
    <property type="entry name" value="FORK_HEAD_2"/>
    <property type="match status" value="1"/>
</dbReference>
<dbReference type="PANTHER" id="PTHR11829:SF343">
    <property type="entry name" value="FORK-HEAD DOMAIN-CONTAINING PROTEIN"/>
    <property type="match status" value="1"/>
</dbReference>
<reference evidence="6 7" key="1">
    <citation type="submission" date="2024-01" db="EMBL/GenBank/DDBJ databases">
        <title>A draft genome for a cacao thread blight-causing isolate of Paramarasmius palmivorus.</title>
        <authorList>
            <person name="Baruah I.K."/>
            <person name="Bukari Y."/>
            <person name="Amoako-Attah I."/>
            <person name="Meinhardt L.W."/>
            <person name="Bailey B.A."/>
            <person name="Cohen S.P."/>
        </authorList>
    </citation>
    <scope>NUCLEOTIDE SEQUENCE [LARGE SCALE GENOMIC DNA]</scope>
    <source>
        <strain evidence="6 7">GH-12</strain>
    </source>
</reference>
<dbReference type="AlphaFoldDB" id="A0AAW0CF94"/>
<evidence type="ECO:0000256" key="4">
    <source>
        <dbReference type="SAM" id="MobiDB-lite"/>
    </source>
</evidence>